<evidence type="ECO:0000313" key="2">
    <source>
        <dbReference type="EMBL" id="SFD62664.1"/>
    </source>
</evidence>
<dbReference type="Proteomes" id="UP000198716">
    <property type="component" value="Unassembled WGS sequence"/>
</dbReference>
<feature type="domain" description="AB hydrolase-1" evidence="1">
    <location>
        <begin position="22"/>
        <end position="247"/>
    </location>
</feature>
<dbReference type="PRINTS" id="PR00111">
    <property type="entry name" value="ABHYDROLASE"/>
</dbReference>
<organism evidence="2 3">
    <name type="scientific">Actinopolyspora alba</name>
    <dbReference type="NCBI Taxonomy" id="673379"/>
    <lineage>
        <taxon>Bacteria</taxon>
        <taxon>Bacillati</taxon>
        <taxon>Actinomycetota</taxon>
        <taxon>Actinomycetes</taxon>
        <taxon>Actinopolysporales</taxon>
        <taxon>Actinopolysporaceae</taxon>
        <taxon>Actinopolyspora</taxon>
        <taxon>Actinopolyspora alba group</taxon>
    </lineage>
</organism>
<proteinExistence type="predicted"/>
<dbReference type="InterPro" id="IPR029058">
    <property type="entry name" value="AB_hydrolase_fold"/>
</dbReference>
<dbReference type="Gene3D" id="3.40.50.1820">
    <property type="entry name" value="alpha/beta hydrolase"/>
    <property type="match status" value="1"/>
</dbReference>
<sequence>MPLSRINGHDLYFADTGGDERPAVLLGHGFFLDHTMFTAQADALAARGYRVVTWDARGHGDSPAGDEPFTYWDIAHDLIGLMDHLGIQDAVVGGLSQGGFTALRTALLAPHRVTGLLLLDTEAHPLSDADHRDYTALFGGLAEQGAVDELLVPLSQQIIGDHPQAAHWRERWKTRPLPLGSPVRCLLERDDITARAGEITSPTLLLRGSKDVSIPRERMEFLASAIPRASSLHEVEGAAHAPPVTHPEETTSLLLSFLDSLGTR</sequence>
<evidence type="ECO:0000313" key="3">
    <source>
        <dbReference type="Proteomes" id="UP000198716"/>
    </source>
</evidence>
<dbReference type="AlphaFoldDB" id="A0A1I1TVX8"/>
<accession>A0A1I1TVX8</accession>
<gene>
    <name evidence="2" type="ORF">SAMN04487819_101392</name>
</gene>
<dbReference type="GO" id="GO:0003824">
    <property type="term" value="F:catalytic activity"/>
    <property type="evidence" value="ECO:0007669"/>
    <property type="project" value="UniProtKB-ARBA"/>
</dbReference>
<dbReference type="Pfam" id="PF00561">
    <property type="entry name" value="Abhydrolase_1"/>
    <property type="match status" value="1"/>
</dbReference>
<dbReference type="PANTHER" id="PTHR43798">
    <property type="entry name" value="MONOACYLGLYCEROL LIPASE"/>
    <property type="match status" value="1"/>
</dbReference>
<name>A0A1I1TVX8_9ACTN</name>
<reference evidence="3" key="1">
    <citation type="submission" date="2016-10" db="EMBL/GenBank/DDBJ databases">
        <authorList>
            <person name="Varghese N."/>
            <person name="Submissions S."/>
        </authorList>
    </citation>
    <scope>NUCLEOTIDE SEQUENCE [LARGE SCALE GENOMIC DNA]</scope>
    <source>
        <strain evidence="3">DSM 45004</strain>
    </source>
</reference>
<evidence type="ECO:0000259" key="1">
    <source>
        <dbReference type="Pfam" id="PF00561"/>
    </source>
</evidence>
<dbReference type="EMBL" id="FOMZ01000001">
    <property type="protein sequence ID" value="SFD62664.1"/>
    <property type="molecule type" value="Genomic_DNA"/>
</dbReference>
<protein>
    <submittedName>
        <fullName evidence="2">Pimeloyl-ACP methyl ester carboxylesterase</fullName>
    </submittedName>
</protein>
<dbReference type="RefSeq" id="WP_092922797.1">
    <property type="nucleotide sequence ID" value="NZ_FOMZ01000001.1"/>
</dbReference>
<dbReference type="InterPro" id="IPR000073">
    <property type="entry name" value="AB_hydrolase_1"/>
</dbReference>
<keyword evidence="3" id="KW-1185">Reference proteome</keyword>
<dbReference type="InterPro" id="IPR050266">
    <property type="entry name" value="AB_hydrolase_sf"/>
</dbReference>
<dbReference type="SUPFAM" id="SSF53474">
    <property type="entry name" value="alpha/beta-Hydrolases"/>
    <property type="match status" value="1"/>
</dbReference>